<name>A0A0A9C6B0_ARUDO</name>
<evidence type="ECO:0000313" key="1">
    <source>
        <dbReference type="EMBL" id="JAD67037.1"/>
    </source>
</evidence>
<dbReference type="AlphaFoldDB" id="A0A0A9C6B0"/>
<sequence length="60" mass="6952">MLVEGGFLKEHIKQFALSSNAWHSESVCFKECQIQFKIFWILTILTCHGSAYQTYQGICH</sequence>
<protein>
    <submittedName>
        <fullName evidence="1">Uncharacterized protein</fullName>
    </submittedName>
</protein>
<reference evidence="1" key="2">
    <citation type="journal article" date="2015" name="Data Brief">
        <title>Shoot transcriptome of the giant reed, Arundo donax.</title>
        <authorList>
            <person name="Barrero R.A."/>
            <person name="Guerrero F.D."/>
            <person name="Moolhuijzen P."/>
            <person name="Goolsby J.A."/>
            <person name="Tidwell J."/>
            <person name="Bellgard S.E."/>
            <person name="Bellgard M.I."/>
        </authorList>
    </citation>
    <scope>NUCLEOTIDE SEQUENCE</scope>
    <source>
        <tissue evidence="1">Shoot tissue taken approximately 20 cm above the soil surface</tissue>
    </source>
</reference>
<organism evidence="1">
    <name type="scientific">Arundo donax</name>
    <name type="common">Giant reed</name>
    <name type="synonym">Donax arundinaceus</name>
    <dbReference type="NCBI Taxonomy" id="35708"/>
    <lineage>
        <taxon>Eukaryota</taxon>
        <taxon>Viridiplantae</taxon>
        <taxon>Streptophyta</taxon>
        <taxon>Embryophyta</taxon>
        <taxon>Tracheophyta</taxon>
        <taxon>Spermatophyta</taxon>
        <taxon>Magnoliopsida</taxon>
        <taxon>Liliopsida</taxon>
        <taxon>Poales</taxon>
        <taxon>Poaceae</taxon>
        <taxon>PACMAD clade</taxon>
        <taxon>Arundinoideae</taxon>
        <taxon>Arundineae</taxon>
        <taxon>Arundo</taxon>
    </lineage>
</organism>
<proteinExistence type="predicted"/>
<reference evidence="1" key="1">
    <citation type="submission" date="2014-09" db="EMBL/GenBank/DDBJ databases">
        <authorList>
            <person name="Magalhaes I.L.F."/>
            <person name="Oliveira U."/>
            <person name="Santos F.R."/>
            <person name="Vidigal T.H.D.A."/>
            <person name="Brescovit A.D."/>
            <person name="Santos A.J."/>
        </authorList>
    </citation>
    <scope>NUCLEOTIDE SEQUENCE</scope>
    <source>
        <tissue evidence="1">Shoot tissue taken approximately 20 cm above the soil surface</tissue>
    </source>
</reference>
<accession>A0A0A9C6B0</accession>
<dbReference type="EMBL" id="GBRH01230858">
    <property type="protein sequence ID" value="JAD67037.1"/>
    <property type="molecule type" value="Transcribed_RNA"/>
</dbReference>